<dbReference type="Proteomes" id="UP000599437">
    <property type="component" value="Unassembled WGS sequence"/>
</dbReference>
<reference evidence="3" key="1">
    <citation type="journal article" date="2019" name="Int. J. Syst. Evol. Microbiol.">
        <title>The Global Catalogue of Microorganisms (GCM) 10K type strain sequencing project: providing services to taxonomists for standard genome sequencing and annotation.</title>
        <authorList>
            <consortium name="The Broad Institute Genomics Platform"/>
            <consortium name="The Broad Institute Genome Sequencing Center for Infectious Disease"/>
            <person name="Wu L."/>
            <person name="Ma J."/>
        </authorList>
    </citation>
    <scope>NUCLEOTIDE SEQUENCE [LARGE SCALE GENOMIC DNA]</scope>
    <source>
        <strain evidence="3">JCM 4737</strain>
    </source>
</reference>
<proteinExistence type="predicted"/>
<evidence type="ECO:0000256" key="1">
    <source>
        <dbReference type="SAM" id="MobiDB-lite"/>
    </source>
</evidence>
<sequence length="84" mass="9195">MPLTQSEAQRVDDDEERDQYGDLTEGAGDHHQSGPCGRLTSGRRCGDVGGEQRAEQRHGGHGEEERDRQADEGGRTPTHLPEGE</sequence>
<comment type="caution">
    <text evidence="2">The sequence shown here is derived from an EMBL/GenBank/DDBJ whole genome shotgun (WGS) entry which is preliminary data.</text>
</comment>
<feature type="region of interest" description="Disordered" evidence="1">
    <location>
        <begin position="1"/>
        <end position="84"/>
    </location>
</feature>
<accession>A0ABQ3DPW5</accession>
<protein>
    <submittedName>
        <fullName evidence="2">Uncharacterized protein</fullName>
    </submittedName>
</protein>
<evidence type="ECO:0000313" key="3">
    <source>
        <dbReference type="Proteomes" id="UP000599437"/>
    </source>
</evidence>
<keyword evidence="3" id="KW-1185">Reference proteome</keyword>
<name>A0ABQ3DPW5_9ACTN</name>
<dbReference type="EMBL" id="BMVO01000008">
    <property type="protein sequence ID" value="GHB05413.1"/>
    <property type="molecule type" value="Genomic_DNA"/>
</dbReference>
<organism evidence="2 3">
    <name type="scientific">Streptomyces chryseus</name>
    <dbReference type="NCBI Taxonomy" id="68186"/>
    <lineage>
        <taxon>Bacteria</taxon>
        <taxon>Bacillati</taxon>
        <taxon>Actinomycetota</taxon>
        <taxon>Actinomycetes</taxon>
        <taxon>Kitasatosporales</taxon>
        <taxon>Streptomycetaceae</taxon>
        <taxon>Streptomyces</taxon>
    </lineage>
</organism>
<evidence type="ECO:0000313" key="2">
    <source>
        <dbReference type="EMBL" id="GHB05413.1"/>
    </source>
</evidence>
<feature type="compositionally biased region" description="Basic and acidic residues" evidence="1">
    <location>
        <begin position="44"/>
        <end position="74"/>
    </location>
</feature>
<gene>
    <name evidence="2" type="ORF">GCM10010346_30540</name>
</gene>